<keyword evidence="2" id="KW-1133">Transmembrane helix</keyword>
<name>A0A7W7GBD0_9ACTN</name>
<keyword evidence="4" id="KW-1185">Reference proteome</keyword>
<evidence type="ECO:0000313" key="3">
    <source>
        <dbReference type="EMBL" id="MBB4700871.1"/>
    </source>
</evidence>
<keyword evidence="2" id="KW-0812">Transmembrane</keyword>
<dbReference type="Proteomes" id="UP000542210">
    <property type="component" value="Unassembled WGS sequence"/>
</dbReference>
<keyword evidence="2" id="KW-0472">Membrane</keyword>
<evidence type="ECO:0000313" key="4">
    <source>
        <dbReference type="Proteomes" id="UP000542210"/>
    </source>
</evidence>
<reference evidence="3 4" key="1">
    <citation type="submission" date="2020-08" db="EMBL/GenBank/DDBJ databases">
        <title>Sequencing the genomes of 1000 actinobacteria strains.</title>
        <authorList>
            <person name="Klenk H.-P."/>
        </authorList>
    </citation>
    <scope>NUCLEOTIDE SEQUENCE [LARGE SCALE GENOMIC DNA]</scope>
    <source>
        <strain evidence="3 4">DSM 45784</strain>
    </source>
</reference>
<dbReference type="Pfam" id="PF14030">
    <property type="entry name" value="DUF4245"/>
    <property type="match status" value="1"/>
</dbReference>
<protein>
    <recommendedName>
        <fullName evidence="5">DUF4245 domain-containing protein</fullName>
    </recommendedName>
</protein>
<evidence type="ECO:0008006" key="5">
    <source>
        <dbReference type="Google" id="ProtNLM"/>
    </source>
</evidence>
<gene>
    <name evidence="3" type="ORF">BJ982_002415</name>
</gene>
<proteinExistence type="predicted"/>
<accession>A0A7W7GBD0</accession>
<feature type="region of interest" description="Disordered" evidence="1">
    <location>
        <begin position="168"/>
        <end position="189"/>
    </location>
</feature>
<organism evidence="3 4">
    <name type="scientific">Sphaerisporangium siamense</name>
    <dbReference type="NCBI Taxonomy" id="795645"/>
    <lineage>
        <taxon>Bacteria</taxon>
        <taxon>Bacillati</taxon>
        <taxon>Actinomycetota</taxon>
        <taxon>Actinomycetes</taxon>
        <taxon>Streptosporangiales</taxon>
        <taxon>Streptosporangiaceae</taxon>
        <taxon>Sphaerisporangium</taxon>
    </lineage>
</organism>
<dbReference type="AlphaFoldDB" id="A0A7W7GBD0"/>
<evidence type="ECO:0000256" key="2">
    <source>
        <dbReference type="SAM" id="Phobius"/>
    </source>
</evidence>
<feature type="compositionally biased region" description="Low complexity" evidence="1">
    <location>
        <begin position="171"/>
        <end position="189"/>
    </location>
</feature>
<dbReference type="EMBL" id="JACHND010000001">
    <property type="protein sequence ID" value="MBB4700871.1"/>
    <property type="molecule type" value="Genomic_DNA"/>
</dbReference>
<comment type="caution">
    <text evidence="3">The sequence shown here is derived from an EMBL/GenBank/DDBJ whole genome shotgun (WGS) entry which is preliminary data.</text>
</comment>
<evidence type="ECO:0000256" key="1">
    <source>
        <dbReference type="SAM" id="MobiDB-lite"/>
    </source>
</evidence>
<dbReference type="RefSeq" id="WP_184879575.1">
    <property type="nucleotide sequence ID" value="NZ_BOOV01000017.1"/>
</dbReference>
<sequence length="189" mass="20749">MRQFTQGFYGYVFAMLVCLAIVGVFLLITPQSRTEHIPKVDYSITLSNLRRDAPYEVRAPEPVPAGWTPNSSEVDKNAHVTWRLGFATAKKSHAMLAQSDEPAAQFADRIANSDKVVGSRQINGLTWQERYREDKKQRTLVSLQPGVTLVVTGLASWDELSQLAASLKAQPKTAVTPAPTEAAPSPIPS</sequence>
<feature type="transmembrane region" description="Helical" evidence="2">
    <location>
        <begin position="7"/>
        <end position="28"/>
    </location>
</feature>
<dbReference type="InterPro" id="IPR025339">
    <property type="entry name" value="DUF4245"/>
</dbReference>